<dbReference type="SUPFAM" id="SSF54909">
    <property type="entry name" value="Dimeric alpha+beta barrel"/>
    <property type="match status" value="1"/>
</dbReference>
<sequence>MLIAHVTFRTLPNDRAEALSALLDQVAEVRAMPGCVKYIPAEDASDPCGLIVVQAWESAARFDAYLASPPFARLGQSLRPLMTAPPVSQRFDATPCPG</sequence>
<proteinExistence type="predicted"/>
<dbReference type="Pfam" id="PF03992">
    <property type="entry name" value="ABM"/>
    <property type="match status" value="1"/>
</dbReference>
<name>A0A2R8A7V0_9RHOB</name>
<dbReference type="Gene3D" id="3.30.70.100">
    <property type="match status" value="1"/>
</dbReference>
<dbReference type="RefSeq" id="WP_108781021.1">
    <property type="nucleotide sequence ID" value="NZ_OMKW01000001.1"/>
</dbReference>
<dbReference type="PROSITE" id="PS51725">
    <property type="entry name" value="ABM"/>
    <property type="match status" value="1"/>
</dbReference>
<dbReference type="OrthoDB" id="3297102at2"/>
<protein>
    <recommendedName>
        <fullName evidence="1">ABM domain-containing protein</fullName>
    </recommendedName>
</protein>
<dbReference type="InterPro" id="IPR011008">
    <property type="entry name" value="Dimeric_a/b-barrel"/>
</dbReference>
<feature type="domain" description="ABM" evidence="1">
    <location>
        <begin position="2"/>
        <end position="91"/>
    </location>
</feature>
<dbReference type="EMBL" id="OMKW01000001">
    <property type="protein sequence ID" value="SPF28303.1"/>
    <property type="molecule type" value="Genomic_DNA"/>
</dbReference>
<keyword evidence="3" id="KW-1185">Reference proteome</keyword>
<reference evidence="2 3" key="1">
    <citation type="submission" date="2018-03" db="EMBL/GenBank/DDBJ databases">
        <authorList>
            <person name="Keele B.F."/>
        </authorList>
    </citation>
    <scope>NUCLEOTIDE SEQUENCE [LARGE SCALE GENOMIC DNA]</scope>
    <source>
        <strain evidence="2 3">CeCT 8812</strain>
    </source>
</reference>
<evidence type="ECO:0000313" key="3">
    <source>
        <dbReference type="Proteomes" id="UP000244932"/>
    </source>
</evidence>
<dbReference type="InterPro" id="IPR007138">
    <property type="entry name" value="ABM_dom"/>
</dbReference>
<dbReference type="AlphaFoldDB" id="A0A2R8A7V0"/>
<dbReference type="Proteomes" id="UP000244932">
    <property type="component" value="Unassembled WGS sequence"/>
</dbReference>
<organism evidence="2 3">
    <name type="scientific">Pontivivens insulae</name>
    <dbReference type="NCBI Taxonomy" id="1639689"/>
    <lineage>
        <taxon>Bacteria</taxon>
        <taxon>Pseudomonadati</taxon>
        <taxon>Pseudomonadota</taxon>
        <taxon>Alphaproteobacteria</taxon>
        <taxon>Rhodobacterales</taxon>
        <taxon>Paracoccaceae</taxon>
        <taxon>Pontivivens</taxon>
    </lineage>
</organism>
<evidence type="ECO:0000313" key="2">
    <source>
        <dbReference type="EMBL" id="SPF28303.1"/>
    </source>
</evidence>
<accession>A0A2R8A7V0</accession>
<gene>
    <name evidence="2" type="ORF">POI8812_00601</name>
</gene>
<evidence type="ECO:0000259" key="1">
    <source>
        <dbReference type="PROSITE" id="PS51725"/>
    </source>
</evidence>